<dbReference type="Gene3D" id="2.60.40.1260">
    <property type="entry name" value="Lamin Tail domain"/>
    <property type="match status" value="1"/>
</dbReference>
<evidence type="ECO:0000259" key="1">
    <source>
        <dbReference type="Pfam" id="PF00932"/>
    </source>
</evidence>
<dbReference type="InterPro" id="IPR036415">
    <property type="entry name" value="Lamin_tail_dom_sf"/>
</dbReference>
<feature type="domain" description="LTD" evidence="1">
    <location>
        <begin position="18"/>
        <end position="92"/>
    </location>
</feature>
<evidence type="ECO:0000313" key="2">
    <source>
        <dbReference type="EMBL" id="SVD76745.1"/>
    </source>
</evidence>
<name>A0A382Y1I3_9ZZZZ</name>
<organism evidence="2">
    <name type="scientific">marine metagenome</name>
    <dbReference type="NCBI Taxonomy" id="408172"/>
    <lineage>
        <taxon>unclassified sequences</taxon>
        <taxon>metagenomes</taxon>
        <taxon>ecological metagenomes</taxon>
    </lineage>
</organism>
<accession>A0A382Y1I3</accession>
<gene>
    <name evidence="2" type="ORF">METZ01_LOCUS429599</name>
</gene>
<sequence length="121" mass="13123">MENIKSLITLTIILLVTQAARGQVAITEFVNDALGDETDTGREWVELFNYSADSVDIMSWSIKDEDNDSLGFPTTSTIIPPGGFLLYASGKSAVETEWLGGVVDDRIIEYGGPNSSTMQLS</sequence>
<dbReference type="EMBL" id="UINC01171927">
    <property type="protein sequence ID" value="SVD76745.1"/>
    <property type="molecule type" value="Genomic_DNA"/>
</dbReference>
<proteinExistence type="predicted"/>
<dbReference type="SUPFAM" id="SSF74853">
    <property type="entry name" value="Lamin A/C globular tail domain"/>
    <property type="match status" value="1"/>
</dbReference>
<protein>
    <recommendedName>
        <fullName evidence="1">LTD domain-containing protein</fullName>
    </recommendedName>
</protein>
<dbReference type="InterPro" id="IPR001322">
    <property type="entry name" value="Lamin_tail_dom"/>
</dbReference>
<dbReference type="AlphaFoldDB" id="A0A382Y1I3"/>
<feature type="non-terminal residue" evidence="2">
    <location>
        <position position="121"/>
    </location>
</feature>
<dbReference type="Pfam" id="PF00932">
    <property type="entry name" value="LTD"/>
    <property type="match status" value="1"/>
</dbReference>
<reference evidence="2" key="1">
    <citation type="submission" date="2018-05" db="EMBL/GenBank/DDBJ databases">
        <authorList>
            <person name="Lanie J.A."/>
            <person name="Ng W.-L."/>
            <person name="Kazmierczak K.M."/>
            <person name="Andrzejewski T.M."/>
            <person name="Davidsen T.M."/>
            <person name="Wayne K.J."/>
            <person name="Tettelin H."/>
            <person name="Glass J.I."/>
            <person name="Rusch D."/>
            <person name="Podicherti R."/>
            <person name="Tsui H.-C.T."/>
            <person name="Winkler M.E."/>
        </authorList>
    </citation>
    <scope>NUCLEOTIDE SEQUENCE</scope>
</reference>